<dbReference type="AlphaFoldDB" id="A0A2H1KDN6"/>
<evidence type="ECO:0000259" key="1">
    <source>
        <dbReference type="Pfam" id="PF10593"/>
    </source>
</evidence>
<dbReference type="Pfam" id="PF10593">
    <property type="entry name" value="Z1"/>
    <property type="match status" value="1"/>
</dbReference>
<evidence type="ECO:0000313" key="3">
    <source>
        <dbReference type="Proteomes" id="UP000234641"/>
    </source>
</evidence>
<evidence type="ECO:0000313" key="2">
    <source>
        <dbReference type="EMBL" id="SMX97945.1"/>
    </source>
</evidence>
<name>A0A2H1KDN6_BRELN</name>
<dbReference type="Proteomes" id="UP000234641">
    <property type="component" value="Unassembled WGS sequence"/>
</dbReference>
<sequence>MYSEEKLMSVVPLVKSWAAEGKTIGEIKSSARLIEADVNLIEAAISLMLDLDRKSSEEVTVVEDTEANRLPWYQGAQSSDQHWPALKSRLLKQLGNDAVGTIDNTTDSILRRMSSPNSAHFDTKGLVLGYVQSGKTTNFMSLAAKAVDRGYKLIVILSGMTEILRSQTQARIDDMLVADDLKWHQLTNIDSDFAETSAAGSLFKNFATSPGGAMIAVIKKNPARLRRLRDWLLGAGTHAMKHAPMIVIDDEADQASIDVGKDAVSTINSLLKSILGHPKSAYVAYSATPFANMLIDPNDEENLYPRDFIVPMPKPAGYFGAEDLFGDASDPDSTGLDVVRRVPPEDISSVRPENRAALKKGWTAVVSPSLRDAVRWFLLSTSARRMRNGRAQHSSMLVHTSMLSDVHFELKAALEAEIAKLRKQLASDSFVGSKLDTEFRQMWQKECNRALPEGNGYAPMSWETVRTAIFGVVEDIRLVVDNYKSTDRLIYASGDPATVIVLGGNTLSRGLTLEGLISSYFVRSASAYDTLLQMGRWFGYRQGYEDLFRMWMPRDQSSWFRDLSLVESEVREQIDRYAVESLTPRELGVRIRMHPALAITAAAKMRNADVVSVSFGSSRPQTTLLPLRPATLANNQSAIEQFLKSASNGGEKTDFQAGSSASSRRLGFSGIKSEEILKLISDFEFAENQTHFTPKALSDYIKAEVNSGGLNDWRVVVMEGSGEKVDLAPVGVVRTVIRSRLDDGHDTIANIRALTRGPDRVIGIDGDSKPTDSAASTDLLRQKLHPKTGILRIYPIDRNSVPKGDSRQENGLDRVPLNANATVYGLGFDFPSSMEPHRAIKCAVANIPEMDIESFETDLDEALYSDEQVAIADSEIGDND</sequence>
<feature type="domain" description="Putative endonuclease Z1" evidence="1">
    <location>
        <begin position="369"/>
        <end position="595"/>
    </location>
</feature>
<reference evidence="2 3" key="1">
    <citation type="submission" date="2017-03" db="EMBL/GenBank/DDBJ databases">
        <authorList>
            <person name="Afonso C.L."/>
            <person name="Miller P.J."/>
            <person name="Scott M.A."/>
            <person name="Spackman E."/>
            <person name="Goraichik I."/>
            <person name="Dimitrov K.M."/>
            <person name="Suarez D.L."/>
            <person name="Swayne D.E."/>
        </authorList>
    </citation>
    <scope>NUCLEOTIDE SEQUENCE [LARGE SCALE GENOMIC DNA]</scope>
    <source>
        <strain evidence="2 3">ATCC 9172</strain>
    </source>
</reference>
<dbReference type="EMBL" id="FXYY01000027">
    <property type="protein sequence ID" value="SMX97945.1"/>
    <property type="molecule type" value="Genomic_DNA"/>
</dbReference>
<accession>A0A2H1KDN6</accession>
<organism evidence="2 3">
    <name type="scientific">Brevibacterium linens ATCC 9172</name>
    <dbReference type="NCBI Taxonomy" id="1255617"/>
    <lineage>
        <taxon>Bacteria</taxon>
        <taxon>Bacillati</taxon>
        <taxon>Actinomycetota</taxon>
        <taxon>Actinomycetes</taxon>
        <taxon>Micrococcales</taxon>
        <taxon>Brevibacteriaceae</taxon>
        <taxon>Brevibacterium</taxon>
    </lineage>
</organism>
<dbReference type="InterPro" id="IPR018310">
    <property type="entry name" value="Put_endonuclease_Z1-dom"/>
</dbReference>
<protein>
    <submittedName>
        <fullName evidence="2">Z1 domain-containing protein</fullName>
    </submittedName>
</protein>
<dbReference type="RefSeq" id="WP_170286947.1">
    <property type="nucleotide sequence ID" value="NZ_FXYY01000027.1"/>
</dbReference>
<proteinExistence type="predicted"/>
<gene>
    <name evidence="2" type="ORF">BLIN9172_03079</name>
</gene>